<organism evidence="4">
    <name type="scientific">hydrothermal vent metagenome</name>
    <dbReference type="NCBI Taxonomy" id="652676"/>
    <lineage>
        <taxon>unclassified sequences</taxon>
        <taxon>metagenomes</taxon>
        <taxon>ecological metagenomes</taxon>
    </lineage>
</organism>
<dbReference type="PANTHER" id="PTHR33376:SF7">
    <property type="entry name" value="C4-DICARBOXYLATE-BINDING PROTEIN DCTB"/>
    <property type="match status" value="1"/>
</dbReference>
<dbReference type="GO" id="GO:0055085">
    <property type="term" value="P:transmembrane transport"/>
    <property type="evidence" value="ECO:0007669"/>
    <property type="project" value="InterPro"/>
</dbReference>
<dbReference type="Gene3D" id="3.40.190.170">
    <property type="entry name" value="Bacterial extracellular solute-binding protein, family 7"/>
    <property type="match status" value="1"/>
</dbReference>
<evidence type="ECO:0000256" key="3">
    <source>
        <dbReference type="ARBA" id="ARBA00022729"/>
    </source>
</evidence>
<dbReference type="EMBL" id="FAXA01000323">
    <property type="protein sequence ID" value="CUV02855.1"/>
    <property type="molecule type" value="Genomic_DNA"/>
</dbReference>
<protein>
    <submittedName>
        <fullName evidence="4">TRAP-type C4-dicarboxylate transport system, periplasmic component</fullName>
    </submittedName>
</protein>
<comment type="similarity">
    <text evidence="1">Belongs to the bacterial solute-binding protein 7 family.</text>
</comment>
<accession>A0A160VBL7</accession>
<evidence type="ECO:0000256" key="2">
    <source>
        <dbReference type="ARBA" id="ARBA00022448"/>
    </source>
</evidence>
<dbReference type="InterPro" id="IPR038404">
    <property type="entry name" value="TRAP_DctP_sf"/>
</dbReference>
<proteinExistence type="inferred from homology"/>
<gene>
    <name evidence="4" type="ORF">MGWOODY_Clf400</name>
</gene>
<reference evidence="4" key="1">
    <citation type="submission" date="2015-10" db="EMBL/GenBank/DDBJ databases">
        <authorList>
            <person name="Gilbert D.G."/>
        </authorList>
    </citation>
    <scope>NUCLEOTIDE SEQUENCE</scope>
</reference>
<dbReference type="NCBIfam" id="NF037995">
    <property type="entry name" value="TRAP_S1"/>
    <property type="match status" value="1"/>
</dbReference>
<dbReference type="AlphaFoldDB" id="A0A160VBL7"/>
<dbReference type="InterPro" id="IPR018389">
    <property type="entry name" value="DctP_fam"/>
</dbReference>
<evidence type="ECO:0000256" key="1">
    <source>
        <dbReference type="ARBA" id="ARBA00009023"/>
    </source>
</evidence>
<keyword evidence="3" id="KW-0732">Signal</keyword>
<dbReference type="Pfam" id="PF03480">
    <property type="entry name" value="DctP"/>
    <property type="match status" value="1"/>
</dbReference>
<name>A0A160VBL7_9ZZZZ</name>
<dbReference type="PANTHER" id="PTHR33376">
    <property type="match status" value="1"/>
</dbReference>
<keyword evidence="2" id="KW-0813">Transport</keyword>
<evidence type="ECO:0000313" key="4">
    <source>
        <dbReference type="EMBL" id="CUV02855.1"/>
    </source>
</evidence>
<dbReference type="PROSITE" id="PS51257">
    <property type="entry name" value="PROKAR_LIPOPROTEIN"/>
    <property type="match status" value="1"/>
</dbReference>
<sequence length="373" mass="40066">MTKLRKLTFPILIGIFLLVLAACGGDDEASSDKAPAAKPAATASEGYDIKFQYACINRTLDPCKLLAAPGGMVERISERTNGQVTIEISSFPELGLAGPDTLRLVEDGTLGMVEIYSGYIGGDLPIVDVANLWGVIGDNDTNWKTIEAVQGPIHKIIEERSNGVVLAESYYGNNYYYTSKKISTPADLEGMKIRSHSTVLGDLINGMGGDAQFVAFSEVYTALERGILDGAVTCGPCGAGLRWFEVADYLNGPIVSLAVTYITVNKDRWDAIPADLQAIMKEEALAHQKENRRVLVDIWDPAGITDNVAGGMEHVPFTQELKDALKQASIDVVIPNWVERNGGVDSEAAKMFNEHVGPIVGVTINADGSASEN</sequence>